<dbReference type="Pfam" id="PF04311">
    <property type="entry name" value="DUF459"/>
    <property type="match status" value="1"/>
</dbReference>
<feature type="compositionally biased region" description="Basic and acidic residues" evidence="1">
    <location>
        <begin position="112"/>
        <end position="127"/>
    </location>
</feature>
<dbReference type="GO" id="GO:0016788">
    <property type="term" value="F:hydrolase activity, acting on ester bonds"/>
    <property type="evidence" value="ECO:0007669"/>
    <property type="project" value="UniProtKB-ARBA"/>
</dbReference>
<feature type="chain" id="PRO_5032886487" description="SGNH hydrolase-type esterase domain-containing protein" evidence="2">
    <location>
        <begin position="39"/>
        <end position="505"/>
    </location>
</feature>
<dbReference type="InterPro" id="IPR036514">
    <property type="entry name" value="SGNH_hydro_sf"/>
</dbReference>
<dbReference type="EMBL" id="JACICD010000005">
    <property type="protein sequence ID" value="MBB3772200.1"/>
    <property type="molecule type" value="Genomic_DNA"/>
</dbReference>
<comment type="caution">
    <text evidence="3">The sequence shown here is derived from an EMBL/GenBank/DDBJ whole genome shotgun (WGS) entry which is preliminary data.</text>
</comment>
<gene>
    <name evidence="3" type="ORF">FHS55_002812</name>
</gene>
<evidence type="ECO:0000313" key="3">
    <source>
        <dbReference type="EMBL" id="MBB3772200.1"/>
    </source>
</evidence>
<accession>A0A839ZBN5</accession>
<feature type="region of interest" description="Disordered" evidence="1">
    <location>
        <begin position="33"/>
        <end position="141"/>
    </location>
</feature>
<keyword evidence="4" id="KW-1185">Reference proteome</keyword>
<feature type="signal peptide" evidence="2">
    <location>
        <begin position="1"/>
        <end position="38"/>
    </location>
</feature>
<reference evidence="3 4" key="1">
    <citation type="submission" date="2020-08" db="EMBL/GenBank/DDBJ databases">
        <title>Genomic Encyclopedia of Type Strains, Phase IV (KMG-IV): sequencing the most valuable type-strain genomes for metagenomic binning, comparative biology and taxonomic classification.</title>
        <authorList>
            <person name="Goeker M."/>
        </authorList>
    </citation>
    <scope>NUCLEOTIDE SEQUENCE [LARGE SCALE GENOMIC DNA]</scope>
    <source>
        <strain evidence="3 4">DSM 5895</strain>
    </source>
</reference>
<dbReference type="AlphaFoldDB" id="A0A839ZBN5"/>
<name>A0A839ZBN5_9HYPH</name>
<feature type="region of interest" description="Disordered" evidence="1">
    <location>
        <begin position="453"/>
        <end position="505"/>
    </location>
</feature>
<dbReference type="Proteomes" id="UP000533469">
    <property type="component" value="Unassembled WGS sequence"/>
</dbReference>
<sequence length="505" mass="52162">MRACGFGQGRGIRQAFRTLLAGALLSSLLSAASPPARAQSDWFRPPGDVGQPATRPAPSQQRQQPTRQQQPPPTRQQQPSRQVQPQQRPQARQAPPAEPRSWSPFQPLLDLFRGDSPPRAEAPRVPRDAAPAPPVARAPVIAPPAEPRGAVYDNAAAARVDAKVSEIVLVLGDDYAASLAQGLADAFAADREGVVVVGKSEAGSGLGPGSAFDWRSAARQLPGGEQANVTVLFAGANDLVPIEDPAGRAEPLDERWREIYGRRLDDVLLGLKLAGRPVVVVGLPPVEDDAANQRRTQFNVLLKEHVERAGLIFVDVTDGFVDENGKFMMSGPAVDGQRRRLRSSDGLGFTRAGGRKLAFFVDRELDDLLARPGEPPAAAANPADARPSIILLTGGAVSGARTLAGAPGAAPLAAGGAAATPVVTPAGPEGVAEATPEPARVLVSGAALPPVTGRTDDFRWPAGQPAATSAPLVGPMPADAPLPSGPVPAIAAPGTPASGSTAVAP</sequence>
<evidence type="ECO:0000313" key="4">
    <source>
        <dbReference type="Proteomes" id="UP000533469"/>
    </source>
</evidence>
<dbReference type="SUPFAM" id="SSF81995">
    <property type="entry name" value="beta-sandwich domain of Sec23/24"/>
    <property type="match status" value="1"/>
</dbReference>
<evidence type="ECO:0000256" key="2">
    <source>
        <dbReference type="SAM" id="SignalP"/>
    </source>
</evidence>
<protein>
    <recommendedName>
        <fullName evidence="5">SGNH hydrolase-type esterase domain-containing protein</fullName>
    </recommendedName>
</protein>
<organism evidence="3 4">
    <name type="scientific">Ancylobacter tetraedralis</name>
    <dbReference type="NCBI Taxonomy" id="217068"/>
    <lineage>
        <taxon>Bacteria</taxon>
        <taxon>Pseudomonadati</taxon>
        <taxon>Pseudomonadota</taxon>
        <taxon>Alphaproteobacteria</taxon>
        <taxon>Hyphomicrobiales</taxon>
        <taxon>Xanthobacteraceae</taxon>
        <taxon>Ancylobacter</taxon>
    </lineage>
</organism>
<keyword evidence="2" id="KW-0732">Signal</keyword>
<feature type="compositionally biased region" description="Pro residues" evidence="1">
    <location>
        <begin position="131"/>
        <end position="141"/>
    </location>
</feature>
<dbReference type="Gene3D" id="3.40.50.1110">
    <property type="entry name" value="SGNH hydrolase"/>
    <property type="match status" value="1"/>
</dbReference>
<evidence type="ECO:0000256" key="1">
    <source>
        <dbReference type="SAM" id="MobiDB-lite"/>
    </source>
</evidence>
<dbReference type="SUPFAM" id="SSF52266">
    <property type="entry name" value="SGNH hydrolase"/>
    <property type="match status" value="1"/>
</dbReference>
<feature type="compositionally biased region" description="Low complexity" evidence="1">
    <location>
        <begin position="51"/>
        <end position="101"/>
    </location>
</feature>
<proteinExistence type="predicted"/>
<dbReference type="InterPro" id="IPR007407">
    <property type="entry name" value="DUF459"/>
</dbReference>
<evidence type="ECO:0008006" key="5">
    <source>
        <dbReference type="Google" id="ProtNLM"/>
    </source>
</evidence>
<dbReference type="RefSeq" id="WP_183190377.1">
    <property type="nucleotide sequence ID" value="NZ_JACICD010000005.1"/>
</dbReference>